<evidence type="ECO:0000313" key="1">
    <source>
        <dbReference type="EMBL" id="AYB31499.1"/>
    </source>
</evidence>
<protein>
    <submittedName>
        <fullName evidence="1">Uncharacterized protein</fullName>
    </submittedName>
</protein>
<dbReference type="Proteomes" id="UP000266183">
    <property type="component" value="Chromosome"/>
</dbReference>
<reference evidence="2" key="1">
    <citation type="submission" date="2018-09" db="EMBL/GenBank/DDBJ databases">
        <title>Chryseolinea sp. KIS68-18 isolated from soil.</title>
        <authorList>
            <person name="Weon H.-Y."/>
            <person name="Kwon S.-W."/>
            <person name="Lee S.A."/>
        </authorList>
    </citation>
    <scope>NUCLEOTIDE SEQUENCE [LARGE SCALE GENOMIC DNA]</scope>
    <source>
        <strain evidence="2">KIS68-18</strain>
    </source>
</reference>
<keyword evidence="2" id="KW-1185">Reference proteome</keyword>
<dbReference type="KEGG" id="chk:D4L85_13345"/>
<name>A0A385SJS3_9BACT</name>
<dbReference type="AlphaFoldDB" id="A0A385SJS3"/>
<proteinExistence type="predicted"/>
<accession>A0A385SJS3</accession>
<dbReference type="EMBL" id="CP032382">
    <property type="protein sequence ID" value="AYB31499.1"/>
    <property type="molecule type" value="Genomic_DNA"/>
</dbReference>
<sequence>MHRQVRVKKSTLISMSCAMIKVPMLIAGDVIQLHEFILERGELLQAFILKLIKISECHKHKDKPKESVQINAPDFSCRIRVR</sequence>
<evidence type="ECO:0000313" key="2">
    <source>
        <dbReference type="Proteomes" id="UP000266183"/>
    </source>
</evidence>
<organism evidence="1 2">
    <name type="scientific">Chryseolinea soli</name>
    <dbReference type="NCBI Taxonomy" id="2321403"/>
    <lineage>
        <taxon>Bacteria</taxon>
        <taxon>Pseudomonadati</taxon>
        <taxon>Bacteroidota</taxon>
        <taxon>Cytophagia</taxon>
        <taxon>Cytophagales</taxon>
        <taxon>Fulvivirgaceae</taxon>
        <taxon>Chryseolinea</taxon>
    </lineage>
</organism>
<gene>
    <name evidence="1" type="ORF">D4L85_13345</name>
</gene>